<dbReference type="CDD" id="cd07960">
    <property type="entry name" value="Anticodon_Ia_Ile_BEm"/>
    <property type="match status" value="1"/>
</dbReference>
<feature type="binding site" evidence="12">
    <location>
        <position position="636"/>
    </location>
    <ligand>
        <name>L-isoleucyl-5'-AMP</name>
        <dbReference type="ChEBI" id="CHEBI:178002"/>
    </ligand>
</feature>
<evidence type="ECO:0000256" key="11">
    <source>
        <dbReference type="ARBA" id="ARBA00048359"/>
    </source>
</evidence>
<dbReference type="SUPFAM" id="SSF50677">
    <property type="entry name" value="ValRS/IleRS/LeuRS editing domain"/>
    <property type="match status" value="1"/>
</dbReference>
<dbReference type="GO" id="GO:0005524">
    <property type="term" value="F:ATP binding"/>
    <property type="evidence" value="ECO:0007669"/>
    <property type="project" value="UniProtKB-UniRule"/>
</dbReference>
<dbReference type="OrthoDB" id="9810365at2"/>
<evidence type="ECO:0000256" key="7">
    <source>
        <dbReference type="ARBA" id="ARBA00022840"/>
    </source>
</evidence>
<dbReference type="InterPro" id="IPR013155">
    <property type="entry name" value="M/V/L/I-tRNA-synth_anticd-bd"/>
</dbReference>
<comment type="function">
    <text evidence="10 12">Catalyzes the attachment of isoleucine to tRNA(Ile). As IleRS can inadvertently accommodate and process structurally similar amino acids such as valine, to avoid such errors it has two additional distinct tRNA(Ile)-dependent editing activities. One activity is designated as 'pretransfer' editing and involves the hydrolysis of activated Val-AMP. The other activity is designated 'posttransfer' editing and involves deacylation of mischarged Val-tRNA(Ile).</text>
</comment>
<keyword evidence="17" id="KW-1185">Reference proteome</keyword>
<proteinExistence type="inferred from homology"/>
<comment type="domain">
    <text evidence="12">IleRS has two distinct active sites: one for aminoacylation and one for editing. The misactivated valine is translocated from the active site to the editing site, which sterically excludes the correctly activated isoleucine. The single editing site contains two valyl binding pockets, one specific for each substrate (Val-AMP or Val-tRNA(Ile)).</text>
</comment>
<dbReference type="InterPro" id="IPR033708">
    <property type="entry name" value="Anticodon_Ile_BEm"/>
</dbReference>
<dbReference type="NCBIfam" id="TIGR00392">
    <property type="entry name" value="ileS"/>
    <property type="match status" value="1"/>
</dbReference>
<dbReference type="PRINTS" id="PR00984">
    <property type="entry name" value="TRNASYNTHILE"/>
</dbReference>
<dbReference type="PANTHER" id="PTHR42765">
    <property type="entry name" value="SOLEUCYL-TRNA SYNTHETASE"/>
    <property type="match status" value="1"/>
</dbReference>
<dbReference type="GO" id="GO:0005829">
    <property type="term" value="C:cytosol"/>
    <property type="evidence" value="ECO:0007669"/>
    <property type="project" value="TreeGrafter"/>
</dbReference>
<gene>
    <name evidence="12" type="primary">ileS</name>
    <name evidence="16" type="ORF">EV664_102112</name>
</gene>
<dbReference type="Gene3D" id="3.90.740.10">
    <property type="entry name" value="Valyl/Leucyl/Isoleucyl-tRNA synthetase, editing domain"/>
    <property type="match status" value="1"/>
</dbReference>
<dbReference type="Gene3D" id="1.10.730.20">
    <property type="match status" value="1"/>
</dbReference>
<dbReference type="InterPro" id="IPR002300">
    <property type="entry name" value="aa-tRNA-synth_Ia"/>
</dbReference>
<dbReference type="InterPro" id="IPR009008">
    <property type="entry name" value="Val/Leu/Ile-tRNA-synth_edit"/>
</dbReference>
<evidence type="ECO:0000313" key="16">
    <source>
        <dbReference type="EMBL" id="TDN85406.1"/>
    </source>
</evidence>
<comment type="subcellular location">
    <subcellularLocation>
        <location evidence="12">Cytoplasm</location>
    </subcellularLocation>
</comment>
<feature type="binding site" evidence="12">
    <location>
        <position position="970"/>
    </location>
    <ligand>
        <name>Zn(2+)</name>
        <dbReference type="ChEBI" id="CHEBI:29105"/>
    </ligand>
</feature>
<evidence type="ECO:0000259" key="13">
    <source>
        <dbReference type="Pfam" id="PF00133"/>
    </source>
</evidence>
<dbReference type="EC" id="6.1.1.5" evidence="12"/>
<dbReference type="SUPFAM" id="SSF52374">
    <property type="entry name" value="Nucleotidylyl transferase"/>
    <property type="match status" value="1"/>
</dbReference>
<feature type="binding site" evidence="12">
    <location>
        <position position="680"/>
    </location>
    <ligand>
        <name>ATP</name>
        <dbReference type="ChEBI" id="CHEBI:30616"/>
    </ligand>
</feature>
<feature type="short sequence motif" description="'KMSKS' region" evidence="12">
    <location>
        <begin position="677"/>
        <end position="681"/>
    </location>
</feature>
<feature type="domain" description="Zinc finger FPG/IleRS-type" evidence="14">
    <location>
        <begin position="949"/>
        <end position="973"/>
    </location>
</feature>
<keyword evidence="8 12" id="KW-0648">Protein biosynthesis</keyword>
<dbReference type="HAMAP" id="MF_02002">
    <property type="entry name" value="Ile_tRNA_synth_type1"/>
    <property type="match status" value="1"/>
</dbReference>
<evidence type="ECO:0000256" key="5">
    <source>
        <dbReference type="ARBA" id="ARBA00022741"/>
    </source>
</evidence>
<comment type="similarity">
    <text evidence="1 12">Belongs to the class-I aminoacyl-tRNA synthetase family. IleS type 1 subfamily.</text>
</comment>
<feature type="domain" description="Aminoacyl-tRNA synthetase class Ia" evidence="13">
    <location>
        <begin position="504"/>
        <end position="715"/>
    </location>
</feature>
<evidence type="ECO:0000256" key="12">
    <source>
        <dbReference type="HAMAP-Rule" id="MF_02002"/>
    </source>
</evidence>
<keyword evidence="5 12" id="KW-0547">Nucleotide-binding</keyword>
<evidence type="ECO:0000256" key="6">
    <source>
        <dbReference type="ARBA" id="ARBA00022833"/>
    </source>
</evidence>
<comment type="catalytic activity">
    <reaction evidence="11 12">
        <text>tRNA(Ile) + L-isoleucine + ATP = L-isoleucyl-tRNA(Ile) + AMP + diphosphate</text>
        <dbReference type="Rhea" id="RHEA:11060"/>
        <dbReference type="Rhea" id="RHEA-COMP:9666"/>
        <dbReference type="Rhea" id="RHEA-COMP:9695"/>
        <dbReference type="ChEBI" id="CHEBI:30616"/>
        <dbReference type="ChEBI" id="CHEBI:33019"/>
        <dbReference type="ChEBI" id="CHEBI:58045"/>
        <dbReference type="ChEBI" id="CHEBI:78442"/>
        <dbReference type="ChEBI" id="CHEBI:78528"/>
        <dbReference type="ChEBI" id="CHEBI:456215"/>
        <dbReference type="EC" id="6.1.1.5"/>
    </reaction>
</comment>
<keyword evidence="7 12" id="KW-0067">ATP-binding</keyword>
<protein>
    <recommendedName>
        <fullName evidence="12">Isoleucine--tRNA ligase</fullName>
        <ecNumber evidence="12">6.1.1.5</ecNumber>
    </recommendedName>
    <alternativeName>
        <fullName evidence="12">Isoleucyl-tRNA synthetase</fullName>
        <shortName evidence="12">IleRS</shortName>
    </alternativeName>
</protein>
<evidence type="ECO:0000256" key="4">
    <source>
        <dbReference type="ARBA" id="ARBA00022723"/>
    </source>
</evidence>
<dbReference type="InterPro" id="IPR023585">
    <property type="entry name" value="Ile-tRNA-ligase_type1"/>
</dbReference>
<dbReference type="InterPro" id="IPR001412">
    <property type="entry name" value="aa-tRNA-synth_I_CS"/>
</dbReference>
<evidence type="ECO:0000256" key="2">
    <source>
        <dbReference type="ARBA" id="ARBA00022490"/>
    </source>
</evidence>
<dbReference type="InterPro" id="IPR010663">
    <property type="entry name" value="Znf_FPG/IleRS"/>
</dbReference>
<name>A0A4R6FU67_9SPHN</name>
<dbReference type="GO" id="GO:0006428">
    <property type="term" value="P:isoleucyl-tRNA aminoacylation"/>
    <property type="evidence" value="ECO:0007669"/>
    <property type="project" value="UniProtKB-UniRule"/>
</dbReference>
<dbReference type="Proteomes" id="UP000295493">
    <property type="component" value="Unassembled WGS sequence"/>
</dbReference>
<keyword evidence="3 12" id="KW-0436">Ligase</keyword>
<evidence type="ECO:0000256" key="8">
    <source>
        <dbReference type="ARBA" id="ARBA00022917"/>
    </source>
</evidence>
<dbReference type="InterPro" id="IPR002301">
    <property type="entry name" value="Ile-tRNA-ligase"/>
</dbReference>
<evidence type="ECO:0000313" key="17">
    <source>
        <dbReference type="Proteomes" id="UP000295493"/>
    </source>
</evidence>
<evidence type="ECO:0000259" key="15">
    <source>
        <dbReference type="Pfam" id="PF08264"/>
    </source>
</evidence>
<evidence type="ECO:0000256" key="1">
    <source>
        <dbReference type="ARBA" id="ARBA00006887"/>
    </source>
</evidence>
<dbReference type="Pfam" id="PF06827">
    <property type="entry name" value="zf-FPG_IleRS"/>
    <property type="match status" value="1"/>
</dbReference>
<dbReference type="Gene3D" id="3.40.50.620">
    <property type="entry name" value="HUPs"/>
    <property type="match status" value="2"/>
</dbReference>
<dbReference type="GO" id="GO:0008270">
    <property type="term" value="F:zinc ion binding"/>
    <property type="evidence" value="ECO:0007669"/>
    <property type="project" value="UniProtKB-UniRule"/>
</dbReference>
<dbReference type="Pfam" id="PF08264">
    <property type="entry name" value="Anticodon_1"/>
    <property type="match status" value="1"/>
</dbReference>
<sequence>MTEETKDYRDTVFLPKTDFPMKAGLAQKEPAILDRWARINLYQKLREARAGAERFILHDGPPYANGDLHMGHALNKILKDLVVRSQTLLGKDAPYVPGWDCHGLPIEWKVEEQYRKKKLNKDEVDPVAFRAECRAYAQKWVDVQRDQFQRLGVIGDWADPYLTMKFESEAIIAGELLKFAERGQLYRGAKPVMWSPVEKTALAEAEVEYEDITSTQIDVAFEIIEAPNAPELVGAHAVIWTTTPWTIPVNQALSYGNAIHYQHFKASDGKRYVVAFDLLDKFKARTGLTIEKFDDEPDSLDENESLSKFVSHGLEGSQLAGAKARHPMHARGEFYAKPRPFLDGSHFVTTDAGTGLVHMAPDHGEDDFLLCKANGIDPVFAVTDDGKYRDDWAWLGGQGSVINKKFVASDGPICTDLREAGALLAASDDFTHSYPHSWRSKAKIIFRCTPQWFIPMDAPLDQPLPERVREGHAVGEDIAEATGMHVNEDAPTPASAAVNHNGATLRGTALDAIENTRWVPERSKNRIRSMVEGRPDWVISRQRAWGVPIPLYVHRTSGDYLRDEAVNGRILSAFREGGADAWFAADHQALLGADYHLAEYEPVTDILDVWFDSGSTHAFVIEARYGEGVRADLYLEGSDQHRGWFQSSLLESSGTRGRAPYDAVLTHGFALDKNGRKMSKSIGNIVDPLKVIDQSGADILRLWVASTDYFEDVRIGDEVLKGTGDAYRKIRNTFRYMLGALDGFTDAEKVDVADMPELERYILLRLGELDVELRSAVDSLQFHRYGRALSDFANEDLSAFFFDIRKDCLYCDGEDSQRRRAYRTVLDILFHALVRYAAPILVFTAEEVWQTRFPDEDGSVHLLTWPELPALPGDNAISTKWADIRALRERVTETIEPLRREKTIRSSNEAEVWVPEMPLPPEDLSEIFISSAVHRGEGEIRVERTAYHKCGRCWRHLPEVVADGELCDRCAEVVKA</sequence>
<dbReference type="FunFam" id="3.40.50.620:FF:000042">
    <property type="entry name" value="Isoleucine--tRNA ligase"/>
    <property type="match status" value="1"/>
</dbReference>
<keyword evidence="2 12" id="KW-0963">Cytoplasm</keyword>
<comment type="caution">
    <text evidence="16">The sequence shown here is derived from an EMBL/GenBank/DDBJ whole genome shotgun (WGS) entry which is preliminary data.</text>
</comment>
<dbReference type="RefSeq" id="WP_133494355.1">
    <property type="nucleotide sequence ID" value="NZ_BMLU01000002.1"/>
</dbReference>
<keyword evidence="4 12" id="KW-0479">Metal-binding</keyword>
<dbReference type="GO" id="GO:0002161">
    <property type="term" value="F:aminoacyl-tRNA deacylase activity"/>
    <property type="evidence" value="ECO:0007669"/>
    <property type="project" value="InterPro"/>
</dbReference>
<reference evidence="16 17" key="1">
    <citation type="submission" date="2019-03" db="EMBL/GenBank/DDBJ databases">
        <title>Genomic Encyclopedia of Type Strains, Phase IV (KMG-IV): sequencing the most valuable type-strain genomes for metagenomic binning, comparative biology and taxonomic classification.</title>
        <authorList>
            <person name="Goeker M."/>
        </authorList>
    </citation>
    <scope>NUCLEOTIDE SEQUENCE [LARGE SCALE GENOMIC DNA]</scope>
    <source>
        <strain evidence="16 17">DSM 25059</strain>
    </source>
</reference>
<dbReference type="PANTHER" id="PTHR42765:SF1">
    <property type="entry name" value="ISOLEUCINE--TRNA LIGASE, MITOCHONDRIAL"/>
    <property type="match status" value="1"/>
</dbReference>
<comment type="cofactor">
    <cofactor evidence="12">
        <name>Zn(2+)</name>
        <dbReference type="ChEBI" id="CHEBI:29105"/>
    </cofactor>
    <text evidence="12">Binds 1 zinc ion per subunit.</text>
</comment>
<dbReference type="PROSITE" id="PS00178">
    <property type="entry name" value="AA_TRNA_LIGASE_I"/>
    <property type="match status" value="1"/>
</dbReference>
<dbReference type="Pfam" id="PF00133">
    <property type="entry name" value="tRNA-synt_1"/>
    <property type="match status" value="2"/>
</dbReference>
<feature type="domain" description="Aminoacyl-tRNA synthetase class Ia" evidence="13">
    <location>
        <begin position="32"/>
        <end position="469"/>
    </location>
</feature>
<feature type="domain" description="Methionyl/Valyl/Leucyl/Isoleucyl-tRNA synthetase anticodon-binding" evidence="15">
    <location>
        <begin position="759"/>
        <end position="912"/>
    </location>
</feature>
<evidence type="ECO:0000256" key="3">
    <source>
        <dbReference type="ARBA" id="ARBA00022598"/>
    </source>
</evidence>
<dbReference type="AlphaFoldDB" id="A0A4R6FU67"/>
<accession>A0A4R6FU67</accession>
<dbReference type="EMBL" id="SNWD01000002">
    <property type="protein sequence ID" value="TDN85406.1"/>
    <property type="molecule type" value="Genomic_DNA"/>
</dbReference>
<dbReference type="GO" id="GO:0000049">
    <property type="term" value="F:tRNA binding"/>
    <property type="evidence" value="ECO:0007669"/>
    <property type="project" value="InterPro"/>
</dbReference>
<comment type="subunit">
    <text evidence="12">Monomer.</text>
</comment>
<keyword evidence="9 12" id="KW-0030">Aminoacyl-tRNA synthetase</keyword>
<feature type="binding site" evidence="12">
    <location>
        <position position="967"/>
    </location>
    <ligand>
        <name>Zn(2+)</name>
        <dbReference type="ChEBI" id="CHEBI:29105"/>
    </ligand>
</feature>
<dbReference type="SUPFAM" id="SSF47323">
    <property type="entry name" value="Anticodon-binding domain of a subclass of class I aminoacyl-tRNA synthetases"/>
    <property type="match status" value="1"/>
</dbReference>
<feature type="binding site" evidence="12">
    <location>
        <position position="953"/>
    </location>
    <ligand>
        <name>Zn(2+)</name>
        <dbReference type="ChEBI" id="CHEBI:29105"/>
    </ligand>
</feature>
<evidence type="ECO:0000256" key="9">
    <source>
        <dbReference type="ARBA" id="ARBA00023146"/>
    </source>
</evidence>
<dbReference type="InterPro" id="IPR009080">
    <property type="entry name" value="tRNAsynth_Ia_anticodon-bd"/>
</dbReference>
<evidence type="ECO:0000256" key="10">
    <source>
        <dbReference type="ARBA" id="ARBA00025217"/>
    </source>
</evidence>
<feature type="binding site" evidence="12">
    <location>
        <position position="950"/>
    </location>
    <ligand>
        <name>Zn(2+)</name>
        <dbReference type="ChEBI" id="CHEBI:29105"/>
    </ligand>
</feature>
<feature type="short sequence motif" description="'HIGH' region" evidence="12">
    <location>
        <begin position="62"/>
        <end position="72"/>
    </location>
</feature>
<dbReference type="InterPro" id="IPR050081">
    <property type="entry name" value="Ile-tRNA_ligase"/>
</dbReference>
<keyword evidence="6 12" id="KW-0862">Zinc</keyword>
<dbReference type="InterPro" id="IPR014729">
    <property type="entry name" value="Rossmann-like_a/b/a_fold"/>
</dbReference>
<dbReference type="GO" id="GO:0004822">
    <property type="term" value="F:isoleucine-tRNA ligase activity"/>
    <property type="evidence" value="ECO:0007669"/>
    <property type="project" value="UniProtKB-UniRule"/>
</dbReference>
<organism evidence="16 17">
    <name type="scientific">Stakelama pacifica</name>
    <dbReference type="NCBI Taxonomy" id="517720"/>
    <lineage>
        <taxon>Bacteria</taxon>
        <taxon>Pseudomonadati</taxon>
        <taxon>Pseudomonadota</taxon>
        <taxon>Alphaproteobacteria</taxon>
        <taxon>Sphingomonadales</taxon>
        <taxon>Sphingomonadaceae</taxon>
        <taxon>Stakelama</taxon>
    </lineage>
</organism>
<evidence type="ECO:0000259" key="14">
    <source>
        <dbReference type="Pfam" id="PF06827"/>
    </source>
</evidence>